<reference evidence="4 5" key="1">
    <citation type="submission" date="2019-09" db="EMBL/GenBank/DDBJ databases">
        <title>Bird 10,000 Genomes (B10K) Project - Family phase.</title>
        <authorList>
            <person name="Zhang G."/>
        </authorList>
    </citation>
    <scope>NUCLEOTIDE SEQUENCE [LARGE SCALE GENOMIC DNA]</scope>
    <source>
        <strain evidence="4">B10K-DU-001-78</strain>
        <tissue evidence="4">Muscle</tissue>
    </source>
</reference>
<feature type="coiled-coil region" evidence="2">
    <location>
        <begin position="35"/>
        <end position="112"/>
    </location>
</feature>
<dbReference type="EMBL" id="VXBD01015825">
    <property type="protein sequence ID" value="NXN19980.1"/>
    <property type="molecule type" value="Genomic_DNA"/>
</dbReference>
<dbReference type="AlphaFoldDB" id="A0A7L1H238"/>
<evidence type="ECO:0000259" key="3">
    <source>
        <dbReference type="Pfam" id="PF13863"/>
    </source>
</evidence>
<name>A0A7L1H238_9PICI</name>
<dbReference type="Proteomes" id="UP000557230">
    <property type="component" value="Unassembled WGS sequence"/>
</dbReference>
<dbReference type="GO" id="GO:0005856">
    <property type="term" value="C:cytoskeleton"/>
    <property type="evidence" value="ECO:0007669"/>
    <property type="project" value="UniProtKB-ARBA"/>
</dbReference>
<gene>
    <name evidence="4" type="primary">Cc42m</name>
    <name evidence="4" type="ORF">INDMAC_R10658</name>
</gene>
<evidence type="ECO:0000256" key="1">
    <source>
        <dbReference type="ARBA" id="ARBA00023054"/>
    </source>
</evidence>
<feature type="domain" description="DUF4200" evidence="3">
    <location>
        <begin position="36"/>
        <end position="151"/>
    </location>
</feature>
<keyword evidence="1 2" id="KW-0175">Coiled coil</keyword>
<dbReference type="InterPro" id="IPR051147">
    <property type="entry name" value="CFAP_domain-containing"/>
</dbReference>
<evidence type="ECO:0000256" key="2">
    <source>
        <dbReference type="SAM" id="Coils"/>
    </source>
</evidence>
<feature type="non-terminal residue" evidence="4">
    <location>
        <position position="284"/>
    </location>
</feature>
<comment type="caution">
    <text evidence="4">The sequence shown here is derived from an EMBL/GenBank/DDBJ whole genome shotgun (WGS) entry which is preliminary data.</text>
</comment>
<keyword evidence="5" id="KW-1185">Reference proteome</keyword>
<evidence type="ECO:0000313" key="4">
    <source>
        <dbReference type="EMBL" id="NXN19980.1"/>
    </source>
</evidence>
<evidence type="ECO:0000313" key="5">
    <source>
        <dbReference type="Proteomes" id="UP000557230"/>
    </source>
</evidence>
<organism evidence="4 5">
    <name type="scientific">Indicator maculatus</name>
    <name type="common">spotted honeyguide</name>
    <dbReference type="NCBI Taxonomy" id="545262"/>
    <lineage>
        <taxon>Eukaryota</taxon>
        <taxon>Metazoa</taxon>
        <taxon>Chordata</taxon>
        <taxon>Craniata</taxon>
        <taxon>Vertebrata</taxon>
        <taxon>Euteleostomi</taxon>
        <taxon>Archelosauria</taxon>
        <taxon>Archosauria</taxon>
        <taxon>Dinosauria</taxon>
        <taxon>Saurischia</taxon>
        <taxon>Theropoda</taxon>
        <taxon>Coelurosauria</taxon>
        <taxon>Aves</taxon>
        <taxon>Neognathae</taxon>
        <taxon>Neoaves</taxon>
        <taxon>Telluraves</taxon>
        <taxon>Coraciimorphae</taxon>
        <taxon>Piciformes</taxon>
        <taxon>Indicatoridae</taxon>
        <taxon>Indicator</taxon>
    </lineage>
</organism>
<dbReference type="Pfam" id="PF13863">
    <property type="entry name" value="DUF4200"/>
    <property type="match status" value="1"/>
</dbReference>
<dbReference type="InterPro" id="IPR025252">
    <property type="entry name" value="DUF4200"/>
</dbReference>
<proteinExistence type="predicted"/>
<dbReference type="PANTHER" id="PTHR21683">
    <property type="entry name" value="COILED-COIL DOMAIN-CONTAINING PROTEIN 42 LIKE-2-LIKE-RELATED"/>
    <property type="match status" value="1"/>
</dbReference>
<protein>
    <submittedName>
        <fullName evidence="4">CC42M protein</fullName>
    </submittedName>
</protein>
<dbReference type="OrthoDB" id="10264298at2759"/>
<dbReference type="PANTHER" id="PTHR21683:SF9">
    <property type="entry name" value="CILIA- AND FLAGELLA-ASSOCIATED PROTEIN 73"/>
    <property type="match status" value="1"/>
</dbReference>
<accession>A0A7L1H238</accession>
<sequence length="284" mass="32475">MPLPELSPLKHKFHMTHGKTVPAWDGATLLPSTRLLLKRREVAEVERALQRQREEFQQRMEQLVQHQQQLGQREKQHQDVTLKFDAFLKGLAARQEQALQRADKERARAAEQGAKVAHLCQELEGLLQHREHLALRLQSLQVFRDYLQAVLARTGQFQDVPAMLAHFEALVRSWATLAQEAETEQEQLALGWAQLQQHQEEVDSKLLSTNNEVPQLHACLEAAPHDKLQRESHWAHVQSTATQGTLLLGQIKLAVLNLFQLTTRWLEVPADIALEDTEAQLDTV</sequence>
<feature type="non-terminal residue" evidence="4">
    <location>
        <position position="1"/>
    </location>
</feature>